<evidence type="ECO:0000256" key="2">
    <source>
        <dbReference type="ARBA" id="ARBA00009211"/>
    </source>
</evidence>
<feature type="compositionally biased region" description="Basic and acidic residues" evidence="9">
    <location>
        <begin position="512"/>
        <end position="521"/>
    </location>
</feature>
<sequence length="575" mass="62989">MLVLAETAIGFVVFKLSSDAKIDNKDLWKEFETPEKANKALKVQAIQRFTSTASAVEDLAAVQDGRLTDGLSKFLVDAVGGGADGDKKKKKSKLEEMLVVSEPKLASTIQKTLSIPVLSDSTTQDLYRGIRQQLASLLGGIDQKDLNTMSLGLGHSMSRFKLKFSTDKVDTMVIQAIALLDDLDKEINIYSMRVKEWYGWHFPEMGKIIVDNQAYARVVKAMGFRTNAVNTSFDLILPEDLEATLKAAAELSMGTEISDTDMTHIHSLCDQVISISEYRTQLSEYLRNRMQAIAPNLTALVGDLVGARLISHAGSLMNLAKHPASTVQILGAEKALFRALKTKHDTPKYGLIYHASLVGQAPQKLKGKMARMVATKAALSIRIDALSDADSRSDAAAAEVGVTNRVKLESRLRALEHRAGIQSVRRVTTGTARPTPRWEMNGAGATNGYNNANDSVKLENGVREMLPTQPVKEEKKREKEERRKEKKEKRKSVGPVVDIGDVSMGGDDEEKPGETKEERKARKEAKKAAKAAKKSAEGAAAAPTPEVKEKSSKKRSAEDGDADRKKKKKRESTTA</sequence>
<gene>
    <name evidence="11" type="ORF">MKK02DRAFT_25727</name>
</gene>
<dbReference type="InterPro" id="IPR012976">
    <property type="entry name" value="NOSIC"/>
</dbReference>
<dbReference type="RefSeq" id="XP_052946576.1">
    <property type="nucleotide sequence ID" value="XM_053087083.1"/>
</dbReference>
<accession>A0AA38HC82</accession>
<comment type="subcellular location">
    <subcellularLocation>
        <location evidence="1">Nucleus</location>
        <location evidence="1">Nucleolus</location>
    </subcellularLocation>
</comment>
<dbReference type="GO" id="GO:0030515">
    <property type="term" value="F:snoRNA binding"/>
    <property type="evidence" value="ECO:0007669"/>
    <property type="project" value="InterPro"/>
</dbReference>
<dbReference type="InterPro" id="IPR045056">
    <property type="entry name" value="Nop56/Nop58"/>
</dbReference>
<evidence type="ECO:0000256" key="4">
    <source>
        <dbReference type="ARBA" id="ARBA00022517"/>
    </source>
</evidence>
<organism evidence="11 12">
    <name type="scientific">Dioszegia hungarica</name>
    <dbReference type="NCBI Taxonomy" id="4972"/>
    <lineage>
        <taxon>Eukaryota</taxon>
        <taxon>Fungi</taxon>
        <taxon>Dikarya</taxon>
        <taxon>Basidiomycota</taxon>
        <taxon>Agaricomycotina</taxon>
        <taxon>Tremellomycetes</taxon>
        <taxon>Tremellales</taxon>
        <taxon>Bulleribasidiaceae</taxon>
        <taxon>Dioszegia</taxon>
    </lineage>
</organism>
<dbReference type="Gene3D" id="1.10.246.90">
    <property type="entry name" value="Nop domain"/>
    <property type="match status" value="1"/>
</dbReference>
<feature type="compositionally biased region" description="Basic residues" evidence="9">
    <location>
        <begin position="522"/>
        <end position="533"/>
    </location>
</feature>
<evidence type="ECO:0000256" key="6">
    <source>
        <dbReference type="ARBA" id="ARBA00023242"/>
    </source>
</evidence>
<evidence type="ECO:0000259" key="10">
    <source>
        <dbReference type="PROSITE" id="PS51358"/>
    </source>
</evidence>
<evidence type="ECO:0000313" key="12">
    <source>
        <dbReference type="Proteomes" id="UP001164286"/>
    </source>
</evidence>
<dbReference type="InterPro" id="IPR036070">
    <property type="entry name" value="Nop_dom_sf"/>
</dbReference>
<dbReference type="InterPro" id="IPR012974">
    <property type="entry name" value="NOP58/56_N"/>
</dbReference>
<dbReference type="AlphaFoldDB" id="A0AA38HC82"/>
<dbReference type="Pfam" id="PF01798">
    <property type="entry name" value="Nop"/>
    <property type="match status" value="1"/>
</dbReference>
<dbReference type="Proteomes" id="UP001164286">
    <property type="component" value="Unassembled WGS sequence"/>
</dbReference>
<evidence type="ECO:0000256" key="5">
    <source>
        <dbReference type="ARBA" id="ARBA00022552"/>
    </source>
</evidence>
<protein>
    <recommendedName>
        <fullName evidence="3">Nucleolar protein 58</fullName>
    </recommendedName>
</protein>
<dbReference type="FunFam" id="1.10.287.4070:FF:000001">
    <property type="entry name" value="Probable Nucleolar protein 58"/>
    <property type="match status" value="1"/>
</dbReference>
<proteinExistence type="inferred from homology"/>
<comment type="similarity">
    <text evidence="2">Belongs to the NOP5/NOP56 family.</text>
</comment>
<dbReference type="Gene3D" id="1.10.287.4070">
    <property type="match status" value="1"/>
</dbReference>
<dbReference type="GO" id="GO:0006364">
    <property type="term" value="P:rRNA processing"/>
    <property type="evidence" value="ECO:0007669"/>
    <property type="project" value="UniProtKB-KW"/>
</dbReference>
<evidence type="ECO:0000256" key="9">
    <source>
        <dbReference type="SAM" id="MobiDB-lite"/>
    </source>
</evidence>
<keyword evidence="12" id="KW-1185">Reference proteome</keyword>
<evidence type="ECO:0000256" key="8">
    <source>
        <dbReference type="ARBA" id="ARBA00024837"/>
    </source>
</evidence>
<dbReference type="GO" id="GO:0032040">
    <property type="term" value="C:small-subunit processome"/>
    <property type="evidence" value="ECO:0007669"/>
    <property type="project" value="InterPro"/>
</dbReference>
<evidence type="ECO:0000313" key="11">
    <source>
        <dbReference type="EMBL" id="KAI9636799.1"/>
    </source>
</evidence>
<evidence type="ECO:0000256" key="7">
    <source>
        <dbReference type="ARBA" id="ARBA00023274"/>
    </source>
</evidence>
<dbReference type="PANTHER" id="PTHR10894">
    <property type="entry name" value="NUCLEOLAR PROTEIN 5 NUCLEOLAR PROTEIN NOP5 NOP58"/>
    <property type="match status" value="1"/>
</dbReference>
<evidence type="ECO:0000256" key="1">
    <source>
        <dbReference type="ARBA" id="ARBA00004604"/>
    </source>
</evidence>
<dbReference type="InterPro" id="IPR002687">
    <property type="entry name" value="Nop_dom"/>
</dbReference>
<dbReference type="InterPro" id="IPR042239">
    <property type="entry name" value="Nop_C"/>
</dbReference>
<dbReference type="EMBL" id="JAKWFO010000005">
    <property type="protein sequence ID" value="KAI9636799.1"/>
    <property type="molecule type" value="Genomic_DNA"/>
</dbReference>
<feature type="region of interest" description="Disordered" evidence="9">
    <location>
        <begin position="425"/>
        <end position="575"/>
    </location>
</feature>
<dbReference type="PROSITE" id="PS51358">
    <property type="entry name" value="NOP"/>
    <property type="match status" value="1"/>
</dbReference>
<feature type="compositionally biased region" description="Low complexity" evidence="9">
    <location>
        <begin position="441"/>
        <end position="453"/>
    </location>
</feature>
<feature type="domain" description="Nop" evidence="10">
    <location>
        <begin position="293"/>
        <end position="417"/>
    </location>
</feature>
<dbReference type="GO" id="GO:0031428">
    <property type="term" value="C:box C/D methylation guide snoRNP complex"/>
    <property type="evidence" value="ECO:0007669"/>
    <property type="project" value="InterPro"/>
</dbReference>
<reference evidence="11" key="1">
    <citation type="journal article" date="2022" name="G3 (Bethesda)">
        <title>High quality genome of the basidiomycete yeast Dioszegia hungarica PDD-24b-2 isolated from cloud water.</title>
        <authorList>
            <person name="Jarrige D."/>
            <person name="Haridas S."/>
            <person name="Bleykasten-Grosshans C."/>
            <person name="Joly M."/>
            <person name="Nadalig T."/>
            <person name="Sancelme M."/>
            <person name="Vuilleumier S."/>
            <person name="Grigoriev I.V."/>
            <person name="Amato P."/>
            <person name="Bringel F."/>
        </authorList>
    </citation>
    <scope>NUCLEOTIDE SEQUENCE</scope>
    <source>
        <strain evidence="11">PDD-24b-2</strain>
    </source>
</reference>
<keyword evidence="4" id="KW-0690">Ribosome biogenesis</keyword>
<evidence type="ECO:0000256" key="3">
    <source>
        <dbReference type="ARBA" id="ARBA00020379"/>
    </source>
</evidence>
<name>A0AA38HC82_9TREE</name>
<comment type="caution">
    <text evidence="11">The sequence shown here is derived from an EMBL/GenBank/DDBJ whole genome shotgun (WGS) entry which is preliminary data.</text>
</comment>
<dbReference type="FunFam" id="1.10.246.90:FF:000003">
    <property type="entry name" value="Nucleolar protein 58"/>
    <property type="match status" value="1"/>
</dbReference>
<dbReference type="GeneID" id="77726284"/>
<keyword evidence="7" id="KW-0687">Ribonucleoprotein</keyword>
<dbReference type="PANTHER" id="PTHR10894:SF1">
    <property type="entry name" value="NUCLEOLAR PROTEIN 58"/>
    <property type="match status" value="1"/>
</dbReference>
<dbReference type="SMART" id="SM00931">
    <property type="entry name" value="NOSIC"/>
    <property type="match status" value="1"/>
</dbReference>
<feature type="compositionally biased region" description="Basic and acidic residues" evidence="9">
    <location>
        <begin position="546"/>
        <end position="564"/>
    </location>
</feature>
<feature type="compositionally biased region" description="Basic and acidic residues" evidence="9">
    <location>
        <begin position="471"/>
        <end position="483"/>
    </location>
</feature>
<dbReference type="SUPFAM" id="SSF89124">
    <property type="entry name" value="Nop domain"/>
    <property type="match status" value="1"/>
</dbReference>
<comment type="function">
    <text evidence="8">Required for pre-18S rRNA processing. May bind microtubules.</text>
</comment>
<keyword evidence="5" id="KW-0698">rRNA processing</keyword>
<dbReference type="Pfam" id="PF08156">
    <property type="entry name" value="NOP5NT"/>
    <property type="match status" value="1"/>
</dbReference>
<keyword evidence="6" id="KW-0539">Nucleus</keyword>
<feature type="compositionally biased region" description="Basic residues" evidence="9">
    <location>
        <begin position="565"/>
        <end position="575"/>
    </location>
</feature>